<gene>
    <name evidence="5" type="ORF">E4Q23_04925</name>
</gene>
<dbReference type="EMBL" id="SPMY01000014">
    <property type="protein sequence ID" value="NMQ27154.1"/>
    <property type="molecule type" value="Genomic_DNA"/>
</dbReference>
<proteinExistence type="predicted"/>
<accession>A0ABX1TWI9</accession>
<name>A0ABX1TWI9_9PROT</name>
<dbReference type="Gene3D" id="3.30.70.270">
    <property type="match status" value="1"/>
</dbReference>
<dbReference type="InterPro" id="IPR029787">
    <property type="entry name" value="Nucleotide_cyclase"/>
</dbReference>
<comment type="catalytic activity">
    <reaction evidence="2">
        <text>2 GTP = 3',3'-c-di-GMP + 2 diphosphate</text>
        <dbReference type="Rhea" id="RHEA:24898"/>
        <dbReference type="ChEBI" id="CHEBI:33019"/>
        <dbReference type="ChEBI" id="CHEBI:37565"/>
        <dbReference type="ChEBI" id="CHEBI:58805"/>
        <dbReference type="EC" id="2.7.7.65"/>
    </reaction>
</comment>
<feature type="transmembrane region" description="Helical" evidence="3">
    <location>
        <begin position="177"/>
        <end position="196"/>
    </location>
</feature>
<dbReference type="PANTHER" id="PTHR45138">
    <property type="entry name" value="REGULATORY COMPONENTS OF SENSORY TRANSDUCTION SYSTEM"/>
    <property type="match status" value="1"/>
</dbReference>
<dbReference type="SMART" id="SM00267">
    <property type="entry name" value="GGDEF"/>
    <property type="match status" value="1"/>
</dbReference>
<dbReference type="PANTHER" id="PTHR45138:SF9">
    <property type="entry name" value="DIGUANYLATE CYCLASE DGCM-RELATED"/>
    <property type="match status" value="1"/>
</dbReference>
<feature type="domain" description="GGDEF" evidence="4">
    <location>
        <begin position="282"/>
        <end position="412"/>
    </location>
</feature>
<dbReference type="CDD" id="cd01949">
    <property type="entry name" value="GGDEF"/>
    <property type="match status" value="1"/>
</dbReference>
<feature type="transmembrane region" description="Helical" evidence="3">
    <location>
        <begin position="208"/>
        <end position="228"/>
    </location>
</feature>
<dbReference type="Pfam" id="PF00990">
    <property type="entry name" value="GGDEF"/>
    <property type="match status" value="1"/>
</dbReference>
<dbReference type="SUPFAM" id="SSF55073">
    <property type="entry name" value="Nucleotide cyclase"/>
    <property type="match status" value="1"/>
</dbReference>
<dbReference type="Proteomes" id="UP000749010">
    <property type="component" value="Unassembled WGS sequence"/>
</dbReference>
<dbReference type="InterPro" id="IPR043128">
    <property type="entry name" value="Rev_trsase/Diguanyl_cyclase"/>
</dbReference>
<organism evidence="5 6">
    <name type="scientific">Candidatus Accumulibacter phosphatis</name>
    <dbReference type="NCBI Taxonomy" id="327160"/>
    <lineage>
        <taxon>Bacteria</taxon>
        <taxon>Pseudomonadati</taxon>
        <taxon>Pseudomonadota</taxon>
        <taxon>Betaproteobacteria</taxon>
        <taxon>Candidatus Accumulibacter</taxon>
    </lineage>
</organism>
<evidence type="ECO:0000256" key="1">
    <source>
        <dbReference type="ARBA" id="ARBA00012528"/>
    </source>
</evidence>
<dbReference type="PROSITE" id="PS50887">
    <property type="entry name" value="GGDEF"/>
    <property type="match status" value="1"/>
</dbReference>
<feature type="transmembrane region" description="Helical" evidence="3">
    <location>
        <begin position="128"/>
        <end position="147"/>
    </location>
</feature>
<evidence type="ECO:0000313" key="6">
    <source>
        <dbReference type="Proteomes" id="UP000749010"/>
    </source>
</evidence>
<protein>
    <recommendedName>
        <fullName evidence="1">diguanylate cyclase</fullName>
        <ecNumber evidence="1">2.7.7.65</ecNumber>
    </recommendedName>
</protein>
<comment type="caution">
    <text evidence="5">The sequence shown here is derived from an EMBL/GenBank/DDBJ whole genome shotgun (WGS) entry which is preliminary data.</text>
</comment>
<feature type="transmembrane region" description="Helical" evidence="3">
    <location>
        <begin position="153"/>
        <end position="170"/>
    </location>
</feature>
<keyword evidence="6" id="KW-1185">Reference proteome</keyword>
<evidence type="ECO:0000256" key="2">
    <source>
        <dbReference type="ARBA" id="ARBA00034247"/>
    </source>
</evidence>
<sequence length="412" mass="45693">MPFSSLATSQLARPARVARRYTAFSQAPDKTSSTHPGYAKTMRRNMSVNQYLGELLLGTDPAMRLRVAQTGLGLLLMLTGMAVVLWAAWALHLPRAPLHLWTLSSLFAIVMVYMTIRCGWSQHFKDPSLTLPQMAIAIICSASGYALMGPVRAIAFPNLLIILMFGMFGLRAASAFGISIFALLAFGLSMALMTSIDPDSYPPTVELAHFMMLSIVVPAVSVLAGRLSRIRRRLGQQKQELTVALEQIKLMAAHDDLTGLLNRRHMQVLLEQETQRSLRSGRGFCLALLDMDHFKRVNDRHGHAAGDAVLRAFANSAQAVLRRSDVLARWGGEEFVLMQADTSIEFSRATMERLREQVTKLELTFGEKRLHVSFSAGLTEHRAGESVTQTLERADRLLYDAKAQGRNRVLAD</sequence>
<dbReference type="InterPro" id="IPR000160">
    <property type="entry name" value="GGDEF_dom"/>
</dbReference>
<keyword evidence="3" id="KW-0812">Transmembrane</keyword>
<evidence type="ECO:0000256" key="3">
    <source>
        <dbReference type="SAM" id="Phobius"/>
    </source>
</evidence>
<keyword evidence="3" id="KW-1133">Transmembrane helix</keyword>
<feature type="transmembrane region" description="Helical" evidence="3">
    <location>
        <begin position="98"/>
        <end position="116"/>
    </location>
</feature>
<keyword evidence="3" id="KW-0472">Membrane</keyword>
<reference evidence="5 6" key="1">
    <citation type="submission" date="2019-03" db="EMBL/GenBank/DDBJ databases">
        <title>Metabolic reconstructions from genomes of highly enriched 'Candidatus Accumulibacter' and 'Candidatus Competibacter' bioreactor populations.</title>
        <authorList>
            <person name="Annavajhala M.K."/>
            <person name="Welles L."/>
            <person name="Abbas B."/>
            <person name="Sorokin D."/>
            <person name="Park H."/>
            <person name="Van Loosdrecht M."/>
            <person name="Chandran K."/>
        </authorList>
    </citation>
    <scope>NUCLEOTIDE SEQUENCE [LARGE SCALE GENOMIC DNA]</scope>
    <source>
        <strain evidence="5 6">SBR_S</strain>
    </source>
</reference>
<feature type="transmembrane region" description="Helical" evidence="3">
    <location>
        <begin position="72"/>
        <end position="92"/>
    </location>
</feature>
<dbReference type="InterPro" id="IPR050469">
    <property type="entry name" value="Diguanylate_Cyclase"/>
</dbReference>
<evidence type="ECO:0000313" key="5">
    <source>
        <dbReference type="EMBL" id="NMQ27154.1"/>
    </source>
</evidence>
<dbReference type="NCBIfam" id="TIGR00254">
    <property type="entry name" value="GGDEF"/>
    <property type="match status" value="1"/>
</dbReference>
<evidence type="ECO:0000259" key="4">
    <source>
        <dbReference type="PROSITE" id="PS50887"/>
    </source>
</evidence>
<dbReference type="EC" id="2.7.7.65" evidence="1"/>